<feature type="compositionally biased region" description="Basic and acidic residues" evidence="2">
    <location>
        <begin position="708"/>
        <end position="718"/>
    </location>
</feature>
<dbReference type="InterPro" id="IPR034325">
    <property type="entry name" value="S-100_dom"/>
</dbReference>
<keyword evidence="1" id="KW-0175">Coiled coil</keyword>
<reference evidence="3" key="3">
    <citation type="submission" date="2025-09" db="UniProtKB">
        <authorList>
            <consortium name="Ensembl"/>
        </authorList>
    </citation>
    <scope>IDENTIFICATION</scope>
</reference>
<feature type="compositionally biased region" description="Basic and acidic residues" evidence="2">
    <location>
        <begin position="742"/>
        <end position="773"/>
    </location>
</feature>
<dbReference type="SMART" id="SM01394">
    <property type="entry name" value="S_100"/>
    <property type="match status" value="1"/>
</dbReference>
<feature type="compositionally biased region" description="Polar residues" evidence="2">
    <location>
        <begin position="250"/>
        <end position="266"/>
    </location>
</feature>
<dbReference type="GO" id="GO:0071345">
    <property type="term" value="P:cellular response to cytokine stimulus"/>
    <property type="evidence" value="ECO:0007669"/>
    <property type="project" value="TreeGrafter"/>
</dbReference>
<dbReference type="GO" id="GO:1902808">
    <property type="term" value="P:positive regulation of cell cycle G1/S phase transition"/>
    <property type="evidence" value="ECO:0007669"/>
    <property type="project" value="TreeGrafter"/>
</dbReference>
<protein>
    <submittedName>
        <fullName evidence="3">Uncharacterized protein</fullName>
    </submittedName>
</protein>
<dbReference type="InterPro" id="IPR002048">
    <property type="entry name" value="EF_hand_dom"/>
</dbReference>
<dbReference type="GO" id="GO:0051896">
    <property type="term" value="P:regulation of phosphatidylinositol 3-kinase/protein kinase B signal transduction"/>
    <property type="evidence" value="ECO:0007669"/>
    <property type="project" value="TreeGrafter"/>
</dbReference>
<feature type="region of interest" description="Disordered" evidence="2">
    <location>
        <begin position="667"/>
        <end position="887"/>
    </location>
</feature>
<evidence type="ECO:0000256" key="2">
    <source>
        <dbReference type="SAM" id="MobiDB-lite"/>
    </source>
</evidence>
<dbReference type="Ensembl" id="ENSMUNT00000016044.2">
    <property type="protein sequence ID" value="ENSMUNP00000013930.2"/>
    <property type="gene ID" value="ENSMUNG00000010853.2"/>
</dbReference>
<dbReference type="SUPFAM" id="SSF47473">
    <property type="entry name" value="EF-hand"/>
    <property type="match status" value="1"/>
</dbReference>
<feature type="compositionally biased region" description="Polar residues" evidence="2">
    <location>
        <begin position="159"/>
        <end position="169"/>
    </location>
</feature>
<dbReference type="GO" id="GO:0046914">
    <property type="term" value="F:transition metal ion binding"/>
    <property type="evidence" value="ECO:0007669"/>
    <property type="project" value="InterPro"/>
</dbReference>
<dbReference type="GO" id="GO:0005509">
    <property type="term" value="F:calcium ion binding"/>
    <property type="evidence" value="ECO:0007669"/>
    <property type="project" value="InterPro"/>
</dbReference>
<dbReference type="PANTHER" id="PTHR11639:SF26">
    <property type="entry name" value="CORNULIN"/>
    <property type="match status" value="1"/>
</dbReference>
<feature type="compositionally biased region" description="Polar residues" evidence="2">
    <location>
        <begin position="667"/>
        <end position="683"/>
    </location>
</feature>
<dbReference type="Gene3D" id="1.10.238.10">
    <property type="entry name" value="EF-hand"/>
    <property type="match status" value="1"/>
</dbReference>
<dbReference type="AlphaFoldDB" id="A0A8C6NCL5"/>
<evidence type="ECO:0000313" key="4">
    <source>
        <dbReference type="Proteomes" id="UP000694405"/>
    </source>
</evidence>
<name>A0A8C6NCL5_MELUD</name>
<evidence type="ECO:0000256" key="1">
    <source>
        <dbReference type="SAM" id="Coils"/>
    </source>
</evidence>
<feature type="coiled-coil region" evidence="1">
    <location>
        <begin position="504"/>
        <end position="537"/>
    </location>
</feature>
<feature type="compositionally biased region" description="Basic and acidic residues" evidence="2">
    <location>
        <begin position="219"/>
        <end position="236"/>
    </location>
</feature>
<gene>
    <name evidence="3" type="primary">LOC106023610</name>
</gene>
<accession>A0A8V5GUD8</accession>
<evidence type="ECO:0000313" key="3">
    <source>
        <dbReference type="Ensembl" id="ENSMUNP00000013930.2"/>
    </source>
</evidence>
<proteinExistence type="predicted"/>
<dbReference type="CDD" id="cd00213">
    <property type="entry name" value="S-100"/>
    <property type="match status" value="1"/>
</dbReference>
<feature type="compositionally biased region" description="Basic and acidic residues" evidence="2">
    <location>
        <begin position="786"/>
        <end position="795"/>
    </location>
</feature>
<sequence>MSRFLDGISTIISVFHKYAKEDGDCSNLSYRKMQEFIQREFADVIAKPRDPQTIDKILQFLEWDGDGHIDFNEFLLLVFRVAKACYWFQPKGPYLLQRTKLTSSGKLHQEPQIKNRGSRRQLQEEEEQIYESNHHPPRERELQRDTRVNEPETLEEIESYQQHNTQSINDAKRSRERREPIPQVYEERSQEPYDEQNSQRRRQPPELSRQADVQLRKQRGLEVHEPRLRRDERKYQEGPQQDQLADIRSRSQTCETRPLQNRWSSRQPHEPVGPAHDDRNQWPQAADRRSDNQPRKPELLTEERSRYHRGELEQRALEEGSHKLHEPECLDSRAPHQSYIKEPLVIDLRNCNTCELERRIDADIAAAEAEVKIQRVSRELEPHEELERRECELERLEAEEERRVYLEREREEPLRERRLERQRDLDLGVIERRRHQTREREERDAIINQRERRERRDLEVREAEIDARRQRDLVRLERIREAEIGAAAEADVKIQRVSWELEPHEELERRERELERLEAEEERRFYLEREREEALRERRLKHQRHLDLDAYDHRHRQAHERGGRGATTSLQARERSLYQTVELDNRDLCLPEDQASVTDMRVSYIPAENDVPPEVKVAPQPCDPQTISDLVRVIPNLDDSEATTCEVICPQPRDLGQPIYVKKGYTSSQPLVPSERSNNQEPQPQRDEQEIEERELLSRSQENTGDLNEPRERSEIGVKEGAYQASASELSGVKGEPCQSKSSEERRDRQWPKRPNAEGKKHQPQRDGSKTTREQVPLEPESSCQVREREDREAKGCPPLPQALEPQEACEQGRQGTEGSRSHPPRRDEARRCCEDAKGRQPRQENIKRRRQEAMDAQPQWEEEARQQSKGSQEASSRPARDVAKAS</sequence>
<dbReference type="InterPro" id="IPR011992">
    <property type="entry name" value="EF-hand-dom_pair"/>
</dbReference>
<feature type="region of interest" description="Disordered" evidence="2">
    <location>
        <begin position="105"/>
        <end position="309"/>
    </location>
</feature>
<dbReference type="Pfam" id="PF01023">
    <property type="entry name" value="S_100"/>
    <property type="match status" value="1"/>
</dbReference>
<dbReference type="InterPro" id="IPR013787">
    <property type="entry name" value="S100_Ca-bd_sub"/>
</dbReference>
<dbReference type="GO" id="GO:0005615">
    <property type="term" value="C:extracellular space"/>
    <property type="evidence" value="ECO:0007669"/>
    <property type="project" value="TreeGrafter"/>
</dbReference>
<dbReference type="PANTHER" id="PTHR11639">
    <property type="entry name" value="S100 CALCIUM-BINDING PROTEIN"/>
    <property type="match status" value="1"/>
</dbReference>
<dbReference type="GO" id="GO:0048306">
    <property type="term" value="F:calcium-dependent protein binding"/>
    <property type="evidence" value="ECO:0007669"/>
    <property type="project" value="TreeGrafter"/>
</dbReference>
<feature type="compositionally biased region" description="Basic and acidic residues" evidence="2">
    <location>
        <begin position="170"/>
        <end position="191"/>
    </location>
</feature>
<feature type="compositionally biased region" description="Basic and acidic residues" evidence="2">
    <location>
        <begin position="825"/>
        <end position="847"/>
    </location>
</feature>
<feature type="compositionally biased region" description="Basic and acidic residues" evidence="2">
    <location>
        <begin position="275"/>
        <end position="309"/>
    </location>
</feature>
<keyword evidence="4" id="KW-1185">Reference proteome</keyword>
<reference evidence="3" key="1">
    <citation type="submission" date="2020-03" db="EMBL/GenBank/DDBJ databases">
        <title>Melopsittacus undulatus (budgerigar) genome, bMelUnd1, maternal haplotype with Z.</title>
        <authorList>
            <person name="Gedman G."/>
            <person name="Mountcastle J."/>
            <person name="Haase B."/>
            <person name="Formenti G."/>
            <person name="Wright T."/>
            <person name="Apodaca J."/>
            <person name="Pelan S."/>
            <person name="Chow W."/>
            <person name="Rhie A."/>
            <person name="Howe K."/>
            <person name="Fedrigo O."/>
            <person name="Jarvis E.D."/>
        </authorList>
    </citation>
    <scope>NUCLEOTIDE SEQUENCE [LARGE SCALE GENOMIC DNA]</scope>
</reference>
<dbReference type="Proteomes" id="UP000694405">
    <property type="component" value="Unassembled WGS sequence"/>
</dbReference>
<reference evidence="3" key="2">
    <citation type="submission" date="2025-08" db="UniProtKB">
        <authorList>
            <consortium name="Ensembl"/>
        </authorList>
    </citation>
    <scope>IDENTIFICATION</scope>
</reference>
<feature type="compositionally biased region" description="Basic and acidic residues" evidence="2">
    <location>
        <begin position="132"/>
        <end position="150"/>
    </location>
</feature>
<accession>A0A8C6NCL5</accession>
<dbReference type="PROSITE" id="PS50222">
    <property type="entry name" value="EF_HAND_2"/>
    <property type="match status" value="1"/>
</dbReference>
<organism evidence="3 4">
    <name type="scientific">Melopsittacus undulatus</name>
    <name type="common">Budgerigar</name>
    <name type="synonym">Psittacus undulatus</name>
    <dbReference type="NCBI Taxonomy" id="13146"/>
    <lineage>
        <taxon>Eukaryota</taxon>
        <taxon>Metazoa</taxon>
        <taxon>Chordata</taxon>
        <taxon>Craniata</taxon>
        <taxon>Vertebrata</taxon>
        <taxon>Euteleostomi</taxon>
        <taxon>Archelosauria</taxon>
        <taxon>Archosauria</taxon>
        <taxon>Dinosauria</taxon>
        <taxon>Saurischia</taxon>
        <taxon>Theropoda</taxon>
        <taxon>Coelurosauria</taxon>
        <taxon>Aves</taxon>
        <taxon>Neognathae</taxon>
        <taxon>Neoaves</taxon>
        <taxon>Telluraves</taxon>
        <taxon>Australaves</taxon>
        <taxon>Psittaciformes</taxon>
        <taxon>Psittaculidae</taxon>
        <taxon>Melopsittacus</taxon>
    </lineage>
</organism>